<dbReference type="SUPFAM" id="SSF56317">
    <property type="entry name" value="Carbon-nitrogen hydrolase"/>
    <property type="match status" value="1"/>
</dbReference>
<dbReference type="PANTHER" id="PTHR43674">
    <property type="entry name" value="NITRILASE C965.09-RELATED"/>
    <property type="match status" value="1"/>
</dbReference>
<feature type="compositionally biased region" description="Acidic residues" evidence="2">
    <location>
        <begin position="321"/>
        <end position="332"/>
    </location>
</feature>
<evidence type="ECO:0000256" key="1">
    <source>
        <dbReference type="ARBA" id="ARBA00022801"/>
    </source>
</evidence>
<dbReference type="InterPro" id="IPR003010">
    <property type="entry name" value="C-N_Hydrolase"/>
</dbReference>
<dbReference type="PROSITE" id="PS50263">
    <property type="entry name" value="CN_HYDROLASE"/>
    <property type="match status" value="1"/>
</dbReference>
<reference evidence="4 5" key="1">
    <citation type="journal article" date="2010" name="Stand. Genomic Sci.">
        <title>Complete genome sequence of Haliangium ochraceum type strain (SMP-2).</title>
        <authorList>
            <consortium name="US DOE Joint Genome Institute (JGI-PGF)"/>
            <person name="Ivanova N."/>
            <person name="Daum C."/>
            <person name="Lang E."/>
            <person name="Abt B."/>
            <person name="Kopitz M."/>
            <person name="Saunders E."/>
            <person name="Lapidus A."/>
            <person name="Lucas S."/>
            <person name="Glavina Del Rio T."/>
            <person name="Nolan M."/>
            <person name="Tice H."/>
            <person name="Copeland A."/>
            <person name="Cheng J.F."/>
            <person name="Chen F."/>
            <person name="Bruce D."/>
            <person name="Goodwin L."/>
            <person name="Pitluck S."/>
            <person name="Mavromatis K."/>
            <person name="Pati A."/>
            <person name="Mikhailova N."/>
            <person name="Chen A."/>
            <person name="Palaniappan K."/>
            <person name="Land M."/>
            <person name="Hauser L."/>
            <person name="Chang Y.J."/>
            <person name="Jeffries C.D."/>
            <person name="Detter J.C."/>
            <person name="Brettin T."/>
            <person name="Rohde M."/>
            <person name="Goker M."/>
            <person name="Bristow J."/>
            <person name="Markowitz V."/>
            <person name="Eisen J.A."/>
            <person name="Hugenholtz P."/>
            <person name="Kyrpides N.C."/>
            <person name="Klenk H.P."/>
        </authorList>
    </citation>
    <scope>NUCLEOTIDE SEQUENCE [LARGE SCALE GENOMIC DNA]</scope>
    <source>
        <strain evidence="5">DSM 14365 / CIP 107738 / JCM 11303 / AJ 13395 / SMP-2</strain>
    </source>
</reference>
<dbReference type="Gene3D" id="3.60.110.10">
    <property type="entry name" value="Carbon-nitrogen hydrolase"/>
    <property type="match status" value="1"/>
</dbReference>
<dbReference type="InterPro" id="IPR036526">
    <property type="entry name" value="C-N_Hydrolase_sf"/>
</dbReference>
<dbReference type="GO" id="GO:0016811">
    <property type="term" value="F:hydrolase activity, acting on carbon-nitrogen (but not peptide) bonds, in linear amides"/>
    <property type="evidence" value="ECO:0007669"/>
    <property type="project" value="TreeGrafter"/>
</dbReference>
<dbReference type="GO" id="GO:0016746">
    <property type="term" value="F:acyltransferase activity"/>
    <property type="evidence" value="ECO:0007669"/>
    <property type="project" value="UniProtKB-KW"/>
</dbReference>
<feature type="region of interest" description="Disordered" evidence="2">
    <location>
        <begin position="297"/>
        <end position="332"/>
    </location>
</feature>
<dbReference type="KEGG" id="hoh:Hoch_3413"/>
<evidence type="ECO:0000313" key="4">
    <source>
        <dbReference type="EMBL" id="ACY15915.1"/>
    </source>
</evidence>
<keyword evidence="5" id="KW-1185">Reference proteome</keyword>
<dbReference type="InterPro" id="IPR050345">
    <property type="entry name" value="Aliph_Amidase/BUP"/>
</dbReference>
<evidence type="ECO:0000256" key="2">
    <source>
        <dbReference type="SAM" id="MobiDB-lite"/>
    </source>
</evidence>
<evidence type="ECO:0000259" key="3">
    <source>
        <dbReference type="PROSITE" id="PS50263"/>
    </source>
</evidence>
<dbReference type="eggNOG" id="COG0388">
    <property type="taxonomic scope" value="Bacteria"/>
</dbReference>
<dbReference type="AlphaFoldDB" id="D0LV74"/>
<keyword evidence="4" id="KW-0449">Lipoprotein</keyword>
<dbReference type="OrthoDB" id="9811121at2"/>
<gene>
    <name evidence="4" type="ordered locus">Hoch_3413</name>
</gene>
<dbReference type="Pfam" id="PF00795">
    <property type="entry name" value="CN_hydrolase"/>
    <property type="match status" value="1"/>
</dbReference>
<dbReference type="Proteomes" id="UP000001880">
    <property type="component" value="Chromosome"/>
</dbReference>
<dbReference type="STRING" id="502025.Hoch_3413"/>
<keyword evidence="1" id="KW-0378">Hydrolase</keyword>
<keyword evidence="4" id="KW-0012">Acyltransferase</keyword>
<dbReference type="RefSeq" id="WP_012828515.1">
    <property type="nucleotide sequence ID" value="NC_013440.1"/>
</dbReference>
<dbReference type="EMBL" id="CP001804">
    <property type="protein sequence ID" value="ACY15915.1"/>
    <property type="molecule type" value="Genomic_DNA"/>
</dbReference>
<protein>
    <submittedName>
        <fullName evidence="4">Nitrilase/cyanide hydratase and apolipoprotein N-acyltransferase</fullName>
    </submittedName>
</protein>
<organism evidence="4 5">
    <name type="scientific">Haliangium ochraceum (strain DSM 14365 / JCM 11303 / SMP-2)</name>
    <dbReference type="NCBI Taxonomy" id="502025"/>
    <lineage>
        <taxon>Bacteria</taxon>
        <taxon>Pseudomonadati</taxon>
        <taxon>Myxococcota</taxon>
        <taxon>Polyangia</taxon>
        <taxon>Haliangiales</taxon>
        <taxon>Kofleriaceae</taxon>
        <taxon>Haliangium</taxon>
    </lineage>
</organism>
<accession>D0LV74</accession>
<evidence type="ECO:0000313" key="5">
    <source>
        <dbReference type="Proteomes" id="UP000001880"/>
    </source>
</evidence>
<dbReference type="PANTHER" id="PTHR43674:SF2">
    <property type="entry name" value="BETA-UREIDOPROPIONASE"/>
    <property type="match status" value="1"/>
</dbReference>
<dbReference type="HOGENOM" id="CLU_030130_4_1_7"/>
<name>D0LV74_HALO1</name>
<feature type="domain" description="CN hydrolase" evidence="3">
    <location>
        <begin position="24"/>
        <end position="292"/>
    </location>
</feature>
<proteinExistence type="predicted"/>
<keyword evidence="4" id="KW-0808">Transferase</keyword>
<sequence>MSTDARPASALRCALTETRNVFPMPASLGDLAALDGRMDEIRTANVTHHLELCAIAASRGVQVLGMGELFPAPYFALHCDPRWRELAEDARTGPTVTALRVAARTHKMVLVAPIYERCADSGKCFNTAVVIDQDGEILGSYKKTHIPQGTNEQASFEETYYYERSDGRLLSSPANVSDNAFFPVFQTALGRIAVAICYDRHFEGVMRTLAEQGAELVLSPAVTFGAKSERMWPLEFAVDAARHGLFIGGSNRRGSEPPWNQPYFGGSHFVGPGGACENLSDHDELIIADLDMDELRRPDPSGWNLPRDRRPDIYAPLVQASEDDADDSSEAG</sequence>